<feature type="domain" description="Cyclic nucleotide-binding" evidence="4">
    <location>
        <begin position="24"/>
        <end position="108"/>
    </location>
</feature>
<keyword evidence="2" id="KW-0238">DNA-binding</keyword>
<keyword evidence="7" id="KW-1185">Reference proteome</keyword>
<dbReference type="CDD" id="cd00038">
    <property type="entry name" value="CAP_ED"/>
    <property type="match status" value="1"/>
</dbReference>
<evidence type="ECO:0000259" key="4">
    <source>
        <dbReference type="PROSITE" id="PS50042"/>
    </source>
</evidence>
<keyword evidence="3" id="KW-0804">Transcription</keyword>
<evidence type="ECO:0000313" key="7">
    <source>
        <dbReference type="Proteomes" id="UP000194161"/>
    </source>
</evidence>
<keyword evidence="1" id="KW-0805">Transcription regulation</keyword>
<dbReference type="PRINTS" id="PR00034">
    <property type="entry name" value="HTHCRP"/>
</dbReference>
<feature type="domain" description="HTH crp-type" evidence="5">
    <location>
        <begin position="158"/>
        <end position="231"/>
    </location>
</feature>
<dbReference type="PANTHER" id="PTHR24567">
    <property type="entry name" value="CRP FAMILY TRANSCRIPTIONAL REGULATORY PROTEIN"/>
    <property type="match status" value="1"/>
</dbReference>
<dbReference type="Pfam" id="PF13545">
    <property type="entry name" value="HTH_Crp_2"/>
    <property type="match status" value="1"/>
</dbReference>
<dbReference type="GO" id="GO:0005829">
    <property type="term" value="C:cytosol"/>
    <property type="evidence" value="ECO:0007669"/>
    <property type="project" value="TreeGrafter"/>
</dbReference>
<evidence type="ECO:0000256" key="1">
    <source>
        <dbReference type="ARBA" id="ARBA00023015"/>
    </source>
</evidence>
<dbReference type="PROSITE" id="PS00042">
    <property type="entry name" value="HTH_CRP_1"/>
    <property type="match status" value="1"/>
</dbReference>
<evidence type="ECO:0000256" key="2">
    <source>
        <dbReference type="ARBA" id="ARBA00023125"/>
    </source>
</evidence>
<dbReference type="InterPro" id="IPR018335">
    <property type="entry name" value="Tscrpt_reg_HTH_Crp-type_CS"/>
</dbReference>
<gene>
    <name evidence="6" type="ORF">CAL15_11740</name>
</gene>
<dbReference type="PROSITE" id="PS50042">
    <property type="entry name" value="CNMP_BINDING_3"/>
    <property type="match status" value="1"/>
</dbReference>
<dbReference type="CDD" id="cd00092">
    <property type="entry name" value="HTH_CRP"/>
    <property type="match status" value="1"/>
</dbReference>
<dbReference type="SUPFAM" id="SSF46785">
    <property type="entry name" value="Winged helix' DNA-binding domain"/>
    <property type="match status" value="1"/>
</dbReference>
<dbReference type="FunFam" id="1.10.10.10:FF:000028">
    <property type="entry name" value="Fumarate/nitrate reduction transcriptional regulator Fnr"/>
    <property type="match status" value="1"/>
</dbReference>
<reference evidence="6 7" key="1">
    <citation type="submission" date="2017-05" db="EMBL/GenBank/DDBJ databases">
        <title>Complete and WGS of Bordetella genogroups.</title>
        <authorList>
            <person name="Spilker T."/>
            <person name="LiPuma J."/>
        </authorList>
    </citation>
    <scope>NUCLEOTIDE SEQUENCE [LARGE SCALE GENOMIC DNA]</scope>
    <source>
        <strain evidence="6 7">AU7206</strain>
    </source>
</reference>
<sequence length="242" mass="26499">MPIPLPTSPTAGNCSTCMLGHLCVPVGMSQSDVTRLTDLVQTRLRLRSGVRLYTAGDTLDAIYAIRFGSVKTQIEDAAGHVQITGFFLPGELLGMPGMLGGRHLSAAVAMEDSEVCVIRLSDIDRLAAQLPSLQQQVRNLMSREITRSHELVAMLGGTRAEQRLATFLLGLSQRYASLGYSASEFVLRMSRDEIGNYLGLSMETVSRLFSRFARERVIQLAQRDVRILDPVALKALADVEDC</sequence>
<dbReference type="InterPro" id="IPR036388">
    <property type="entry name" value="WH-like_DNA-bd_sf"/>
</dbReference>
<dbReference type="KEGG" id="bgm:CAL15_11740"/>
<dbReference type="RefSeq" id="WP_086078755.1">
    <property type="nucleotide sequence ID" value="NZ_CP021111.1"/>
</dbReference>
<dbReference type="Proteomes" id="UP000194161">
    <property type="component" value="Chromosome"/>
</dbReference>
<accession>A0A1W6ZCE5</accession>
<dbReference type="SUPFAM" id="SSF51206">
    <property type="entry name" value="cAMP-binding domain-like"/>
    <property type="match status" value="1"/>
</dbReference>
<dbReference type="GO" id="GO:0003700">
    <property type="term" value="F:DNA-binding transcription factor activity"/>
    <property type="evidence" value="ECO:0007669"/>
    <property type="project" value="InterPro"/>
</dbReference>
<dbReference type="InterPro" id="IPR000595">
    <property type="entry name" value="cNMP-bd_dom"/>
</dbReference>
<dbReference type="EMBL" id="CP021111">
    <property type="protein sequence ID" value="ARP94989.1"/>
    <property type="molecule type" value="Genomic_DNA"/>
</dbReference>
<dbReference type="PANTHER" id="PTHR24567:SF75">
    <property type="entry name" value="FUMARATE AND NITRATE REDUCTION REGULATORY PROTEIN"/>
    <property type="match status" value="1"/>
</dbReference>
<dbReference type="OrthoDB" id="7643467at2"/>
<dbReference type="InterPro" id="IPR036390">
    <property type="entry name" value="WH_DNA-bd_sf"/>
</dbReference>
<dbReference type="SMART" id="SM00100">
    <property type="entry name" value="cNMP"/>
    <property type="match status" value="1"/>
</dbReference>
<dbReference type="InterPro" id="IPR012318">
    <property type="entry name" value="HTH_CRP"/>
</dbReference>
<protein>
    <submittedName>
        <fullName evidence="6">Transcriptional regulator</fullName>
    </submittedName>
</protein>
<evidence type="ECO:0000259" key="5">
    <source>
        <dbReference type="PROSITE" id="PS51063"/>
    </source>
</evidence>
<organism evidence="6 7">
    <name type="scientific">Bordetella genomosp. 13</name>
    <dbReference type="NCBI Taxonomy" id="463040"/>
    <lineage>
        <taxon>Bacteria</taxon>
        <taxon>Pseudomonadati</taxon>
        <taxon>Pseudomonadota</taxon>
        <taxon>Betaproteobacteria</taxon>
        <taxon>Burkholderiales</taxon>
        <taxon>Alcaligenaceae</taxon>
        <taxon>Bordetella</taxon>
    </lineage>
</organism>
<name>A0A1W6ZCE5_9BORD</name>
<dbReference type="Gene3D" id="1.10.10.10">
    <property type="entry name" value="Winged helix-like DNA-binding domain superfamily/Winged helix DNA-binding domain"/>
    <property type="match status" value="1"/>
</dbReference>
<dbReference type="Pfam" id="PF00027">
    <property type="entry name" value="cNMP_binding"/>
    <property type="match status" value="1"/>
</dbReference>
<evidence type="ECO:0000256" key="3">
    <source>
        <dbReference type="ARBA" id="ARBA00023163"/>
    </source>
</evidence>
<dbReference type="STRING" id="463040.CAL15_11740"/>
<dbReference type="InterPro" id="IPR014710">
    <property type="entry name" value="RmlC-like_jellyroll"/>
</dbReference>
<dbReference type="PROSITE" id="PS51063">
    <property type="entry name" value="HTH_CRP_2"/>
    <property type="match status" value="1"/>
</dbReference>
<dbReference type="GO" id="GO:0003677">
    <property type="term" value="F:DNA binding"/>
    <property type="evidence" value="ECO:0007669"/>
    <property type="project" value="UniProtKB-KW"/>
</dbReference>
<dbReference type="Gene3D" id="2.60.120.10">
    <property type="entry name" value="Jelly Rolls"/>
    <property type="match status" value="1"/>
</dbReference>
<evidence type="ECO:0000313" key="6">
    <source>
        <dbReference type="EMBL" id="ARP94989.1"/>
    </source>
</evidence>
<dbReference type="SMART" id="SM00419">
    <property type="entry name" value="HTH_CRP"/>
    <property type="match status" value="1"/>
</dbReference>
<dbReference type="InterPro" id="IPR050397">
    <property type="entry name" value="Env_Response_Regulators"/>
</dbReference>
<dbReference type="AlphaFoldDB" id="A0A1W6ZCE5"/>
<dbReference type="InterPro" id="IPR018490">
    <property type="entry name" value="cNMP-bd_dom_sf"/>
</dbReference>
<proteinExistence type="predicted"/>